<proteinExistence type="predicted"/>
<evidence type="ECO:0000313" key="8">
    <source>
        <dbReference type="Proteomes" id="UP001044222"/>
    </source>
</evidence>
<feature type="compositionally biased region" description="Polar residues" evidence="4">
    <location>
        <begin position="384"/>
        <end position="393"/>
    </location>
</feature>
<feature type="domain" description="EH" evidence="5">
    <location>
        <begin position="20"/>
        <end position="104"/>
    </location>
</feature>
<dbReference type="Gene3D" id="1.10.238.10">
    <property type="entry name" value="EF-hand"/>
    <property type="match status" value="2"/>
</dbReference>
<dbReference type="GO" id="GO:0016197">
    <property type="term" value="P:endosomal transport"/>
    <property type="evidence" value="ECO:0007669"/>
    <property type="project" value="TreeGrafter"/>
</dbReference>
<dbReference type="PROSITE" id="PS50222">
    <property type="entry name" value="EF_HAND_2"/>
    <property type="match status" value="1"/>
</dbReference>
<evidence type="ECO:0000256" key="1">
    <source>
        <dbReference type="ARBA" id="ARBA00022723"/>
    </source>
</evidence>
<feature type="compositionally biased region" description="Low complexity" evidence="4">
    <location>
        <begin position="634"/>
        <end position="648"/>
    </location>
</feature>
<dbReference type="SUPFAM" id="SSF47473">
    <property type="entry name" value="EF-hand"/>
    <property type="match status" value="2"/>
</dbReference>
<dbReference type="Pfam" id="PF12763">
    <property type="entry name" value="EH"/>
    <property type="match status" value="2"/>
</dbReference>
<feature type="coiled-coil region" evidence="3">
    <location>
        <begin position="662"/>
        <end position="700"/>
    </location>
</feature>
<keyword evidence="3" id="KW-0175">Coiled coil</keyword>
<evidence type="ECO:0000256" key="3">
    <source>
        <dbReference type="SAM" id="Coils"/>
    </source>
</evidence>
<gene>
    <name evidence="7" type="ORF">ANANG_G00276840</name>
</gene>
<feature type="region of interest" description="Disordered" evidence="4">
    <location>
        <begin position="383"/>
        <end position="476"/>
    </location>
</feature>
<evidence type="ECO:0000256" key="4">
    <source>
        <dbReference type="SAM" id="MobiDB-lite"/>
    </source>
</evidence>
<feature type="domain" description="EF-hand" evidence="6">
    <location>
        <begin position="290"/>
        <end position="325"/>
    </location>
</feature>
<keyword evidence="2" id="KW-0106">Calcium</keyword>
<dbReference type="AlphaFoldDB" id="A0A9D3LNE0"/>
<evidence type="ECO:0000256" key="2">
    <source>
        <dbReference type="ARBA" id="ARBA00022837"/>
    </source>
</evidence>
<feature type="compositionally biased region" description="Basic and acidic residues" evidence="4">
    <location>
        <begin position="147"/>
        <end position="162"/>
    </location>
</feature>
<dbReference type="GO" id="GO:0006897">
    <property type="term" value="P:endocytosis"/>
    <property type="evidence" value="ECO:0007669"/>
    <property type="project" value="TreeGrafter"/>
</dbReference>
<accession>A0A9D3LNE0</accession>
<dbReference type="GO" id="GO:0005737">
    <property type="term" value="C:cytoplasm"/>
    <property type="evidence" value="ECO:0007669"/>
    <property type="project" value="TreeGrafter"/>
</dbReference>
<feature type="region of interest" description="Disordered" evidence="4">
    <location>
        <begin position="568"/>
        <end position="662"/>
    </location>
</feature>
<evidence type="ECO:0008006" key="9">
    <source>
        <dbReference type="Google" id="ProtNLM"/>
    </source>
</evidence>
<name>A0A9D3LNE0_ANGAN</name>
<evidence type="ECO:0000259" key="6">
    <source>
        <dbReference type="PROSITE" id="PS50222"/>
    </source>
</evidence>
<dbReference type="PANTHER" id="PTHR11216">
    <property type="entry name" value="EH DOMAIN"/>
    <property type="match status" value="1"/>
</dbReference>
<organism evidence="7 8">
    <name type="scientific">Anguilla anguilla</name>
    <name type="common">European freshwater eel</name>
    <name type="synonym">Muraena anguilla</name>
    <dbReference type="NCBI Taxonomy" id="7936"/>
    <lineage>
        <taxon>Eukaryota</taxon>
        <taxon>Metazoa</taxon>
        <taxon>Chordata</taxon>
        <taxon>Craniata</taxon>
        <taxon>Vertebrata</taxon>
        <taxon>Euteleostomi</taxon>
        <taxon>Actinopterygii</taxon>
        <taxon>Neopterygii</taxon>
        <taxon>Teleostei</taxon>
        <taxon>Anguilliformes</taxon>
        <taxon>Anguillidae</taxon>
        <taxon>Anguilla</taxon>
    </lineage>
</organism>
<comment type="caution">
    <text evidence="7">The sequence shown here is derived from an EMBL/GenBank/DDBJ whole genome shotgun (WGS) entry which is preliminary data.</text>
</comment>
<dbReference type="PROSITE" id="PS50031">
    <property type="entry name" value="EH"/>
    <property type="match status" value="2"/>
</dbReference>
<reference evidence="7" key="1">
    <citation type="submission" date="2021-01" db="EMBL/GenBank/DDBJ databases">
        <title>A chromosome-scale assembly of European eel, Anguilla anguilla.</title>
        <authorList>
            <person name="Henkel C."/>
            <person name="Jong-Raadsen S.A."/>
            <person name="Dufour S."/>
            <person name="Weltzien F.-A."/>
            <person name="Palstra A.P."/>
            <person name="Pelster B."/>
            <person name="Spaink H.P."/>
            <person name="Van Den Thillart G.E."/>
            <person name="Jansen H."/>
            <person name="Zahm M."/>
            <person name="Klopp C."/>
            <person name="Cedric C."/>
            <person name="Louis A."/>
            <person name="Berthelot C."/>
            <person name="Parey E."/>
            <person name="Roest Crollius H."/>
            <person name="Montfort J."/>
            <person name="Robinson-Rechavi M."/>
            <person name="Bucao C."/>
            <person name="Bouchez O."/>
            <person name="Gislard M."/>
            <person name="Lluch J."/>
            <person name="Milhes M."/>
            <person name="Lampietro C."/>
            <person name="Lopez Roques C."/>
            <person name="Donnadieu C."/>
            <person name="Braasch I."/>
            <person name="Desvignes T."/>
            <person name="Postlethwait J."/>
            <person name="Bobe J."/>
            <person name="Guiguen Y."/>
            <person name="Dirks R."/>
        </authorList>
    </citation>
    <scope>NUCLEOTIDE SEQUENCE</scope>
    <source>
        <strain evidence="7">Tag_6206</strain>
        <tissue evidence="7">Liver</tissue>
    </source>
</reference>
<sequence length="710" mass="77694">MDLGPGTATAGSFISLSENEQRCYSGLCTLCQADSPGKLAASKVGELFRASQLPAETLHQITELCGAKRLGYFGTGQFYVALKLLAAAQSGLPVRLESIQSELPLPRFSGMQNEAEVLFPNHAQNSDAPAHQYGATPGLAGRVTADRSNLRHPESSAEKQEPRSPSLSPISSPPGSPSIYHSYAHGAQRNGTEALAGQLPRGPGWPLAQPEGSSPSHYGGKPFQEQPTLPRAPSVERLVEHSAEDYPDNPWRITEEQREYYTNQFKTLQPDLGALILGSIAKNFFTKSKLPIPELSHIWELSDVDRDGALTFAEFCTAFHLIVARKNGYPLPETLPRRCCQALWSRTEALLGEETFYRVSQHPVEPAAAERAEPLISFEETELAPTQQVTTSKQELREEPSASAFSPKRALNAVDKPSEKVNRVTKRPDIPNELDPQLRSRTRPRSYSSTSIDDAMKKIEEPPTPPPRPQKTHSRASSLDLNKLFQQSGQGVKSGWLPPPPALPEAPGHAGTVSVPRNILCLIRQLGHCVTIKGCRGFPFQVPHFAPAGELRSQNAVRQPNFADFSKFREEEEGSPDAGERTPPSQGTAASTEDIAPAKPEGSLSQPPQKPFRRKYRSDSQNLEPAPPTPNPSTPSSAPATIPSAGPTKPSQKLPSRQKKEIQTAIRKNKEANAVLTRLNSELQQQLKDIHQERITLESQLQVLRPIAFV</sequence>
<dbReference type="SMART" id="SM00054">
    <property type="entry name" value="EFh"/>
    <property type="match status" value="1"/>
</dbReference>
<dbReference type="InterPro" id="IPR002048">
    <property type="entry name" value="EF_hand_dom"/>
</dbReference>
<dbReference type="SMART" id="SM00027">
    <property type="entry name" value="EH"/>
    <property type="match status" value="2"/>
</dbReference>
<feature type="region of interest" description="Disordered" evidence="4">
    <location>
        <begin position="490"/>
        <end position="509"/>
    </location>
</feature>
<dbReference type="Proteomes" id="UP001044222">
    <property type="component" value="Chromosome 16"/>
</dbReference>
<evidence type="ECO:0000313" key="7">
    <source>
        <dbReference type="EMBL" id="KAG5833526.1"/>
    </source>
</evidence>
<keyword evidence="1" id="KW-0479">Metal-binding</keyword>
<dbReference type="InterPro" id="IPR000261">
    <property type="entry name" value="EH_dom"/>
</dbReference>
<dbReference type="PANTHER" id="PTHR11216:SF64">
    <property type="entry name" value="RALBP1-ASSOCIATED EPS DOMAIN-CONTAINING PROTEIN 2"/>
    <property type="match status" value="1"/>
</dbReference>
<feature type="compositionally biased region" description="Basic and acidic residues" evidence="4">
    <location>
        <begin position="416"/>
        <end position="430"/>
    </location>
</feature>
<dbReference type="InterPro" id="IPR018247">
    <property type="entry name" value="EF_Hand_1_Ca_BS"/>
</dbReference>
<dbReference type="CDD" id="cd00052">
    <property type="entry name" value="EH"/>
    <property type="match status" value="1"/>
</dbReference>
<dbReference type="GO" id="GO:0005509">
    <property type="term" value="F:calcium ion binding"/>
    <property type="evidence" value="ECO:0007669"/>
    <property type="project" value="InterPro"/>
</dbReference>
<dbReference type="EMBL" id="JAFIRN010000016">
    <property type="protein sequence ID" value="KAG5833526.1"/>
    <property type="molecule type" value="Genomic_DNA"/>
</dbReference>
<keyword evidence="8" id="KW-1185">Reference proteome</keyword>
<dbReference type="GO" id="GO:0005886">
    <property type="term" value="C:plasma membrane"/>
    <property type="evidence" value="ECO:0007669"/>
    <property type="project" value="TreeGrafter"/>
</dbReference>
<feature type="domain" description="EH" evidence="5">
    <location>
        <begin position="257"/>
        <end position="336"/>
    </location>
</feature>
<feature type="region of interest" description="Disordered" evidence="4">
    <location>
        <begin position="147"/>
        <end position="228"/>
    </location>
</feature>
<protein>
    <recommendedName>
        <fullName evidence="9">RALBP1 associated Eps domain containing 2</fullName>
    </recommendedName>
</protein>
<evidence type="ECO:0000259" key="5">
    <source>
        <dbReference type="PROSITE" id="PS50031"/>
    </source>
</evidence>
<dbReference type="PROSITE" id="PS00018">
    <property type="entry name" value="EF_HAND_1"/>
    <property type="match status" value="1"/>
</dbReference>
<dbReference type="InterPro" id="IPR011992">
    <property type="entry name" value="EF-hand-dom_pair"/>
</dbReference>